<dbReference type="SUPFAM" id="SSF52047">
    <property type="entry name" value="RNI-like"/>
    <property type="match status" value="1"/>
</dbReference>
<proteinExistence type="predicted"/>
<evidence type="ECO:0000313" key="3">
    <source>
        <dbReference type="EMBL" id="KAJ8483266.1"/>
    </source>
</evidence>
<dbReference type="SUPFAM" id="SSF81383">
    <property type="entry name" value="F-box domain"/>
    <property type="match status" value="1"/>
</dbReference>
<dbReference type="InterPro" id="IPR036047">
    <property type="entry name" value="F-box-like_dom_sf"/>
</dbReference>
<sequence length="589" mass="66146">MSQGSGDDELAVRHQELTKQRAALDRELLSVGRALNAMQPANKLPVELLIKIFSMIQVDNGEYTERWYSVAGVCKYWYEVANNCISLWRRVKLGSSIHLVDVSLARPDVTVEGVRGRLPDFVNNSPALERIRGHIMDNALRHIGKMAMLVEVLVVHDKRPRLSISEDHSEGYGYSNGPEEDDEDSDERGQYMDITTFEGRFTATLEIPVDSEMFPRLQSLTLITAIPSRFVPPPALRTLHLYDCVRMSLTMGAFLTLISQCGALEELSLRRFRPMDDHLPASIERNAPKWIHPIRPVALPEHLRKVSMQDIAPWTARLLEGMALPGRIYLLVAMTGGRDCLPLNRFWDKALHDAFPYSKAHLRPLRRADTVRIELDTAAIRYRIAAHSSNKQRENGAFMATSNNESVHRAKCIPDFLTDICKLFHKAPVTDLTVAVVGTLGKKADENHWATALKSLPRLRCLAVSLRVKTKPGCNDPLIDMLKVLGRPCSDGTEICPKLEALTLHFIDTNHETAMLPSVEDCLKGRAAHGHRVSRLIIALNRLSSKSADEWAAIEESTLERYKSLFQPYVETVCCGDASYFSQAGVKQQ</sequence>
<dbReference type="EMBL" id="JAPEVG010000097">
    <property type="protein sequence ID" value="KAJ8483266.1"/>
    <property type="molecule type" value="Genomic_DNA"/>
</dbReference>
<keyword evidence="4" id="KW-1185">Reference proteome</keyword>
<reference evidence="3" key="1">
    <citation type="submission" date="2022-11" db="EMBL/GenBank/DDBJ databases">
        <title>Genome Sequence of Cubamyces cubensis.</title>
        <authorList>
            <person name="Buettner E."/>
        </authorList>
    </citation>
    <scope>NUCLEOTIDE SEQUENCE</scope>
    <source>
        <strain evidence="3">MPL-01</strain>
    </source>
</reference>
<evidence type="ECO:0000259" key="2">
    <source>
        <dbReference type="PROSITE" id="PS50181"/>
    </source>
</evidence>
<dbReference type="InterPro" id="IPR001810">
    <property type="entry name" value="F-box_dom"/>
</dbReference>
<comment type="caution">
    <text evidence="3">The sequence shown here is derived from an EMBL/GenBank/DDBJ whole genome shotgun (WGS) entry which is preliminary data.</text>
</comment>
<accession>A0AAD7TVA3</accession>
<protein>
    <recommendedName>
        <fullName evidence="2">F-box domain-containing protein</fullName>
    </recommendedName>
</protein>
<dbReference type="PROSITE" id="PS50181">
    <property type="entry name" value="FBOX"/>
    <property type="match status" value="1"/>
</dbReference>
<feature type="region of interest" description="Disordered" evidence="1">
    <location>
        <begin position="165"/>
        <end position="187"/>
    </location>
</feature>
<dbReference type="Gene3D" id="1.20.1280.50">
    <property type="match status" value="1"/>
</dbReference>
<organism evidence="3 4">
    <name type="scientific">Trametes cubensis</name>
    <dbReference type="NCBI Taxonomy" id="1111947"/>
    <lineage>
        <taxon>Eukaryota</taxon>
        <taxon>Fungi</taxon>
        <taxon>Dikarya</taxon>
        <taxon>Basidiomycota</taxon>
        <taxon>Agaricomycotina</taxon>
        <taxon>Agaricomycetes</taxon>
        <taxon>Polyporales</taxon>
        <taxon>Polyporaceae</taxon>
        <taxon>Trametes</taxon>
    </lineage>
</organism>
<name>A0AAD7TVA3_9APHY</name>
<evidence type="ECO:0000313" key="4">
    <source>
        <dbReference type="Proteomes" id="UP001215151"/>
    </source>
</evidence>
<evidence type="ECO:0000256" key="1">
    <source>
        <dbReference type="SAM" id="MobiDB-lite"/>
    </source>
</evidence>
<dbReference type="AlphaFoldDB" id="A0AAD7TVA3"/>
<feature type="domain" description="F-box" evidence="2">
    <location>
        <begin position="38"/>
        <end position="91"/>
    </location>
</feature>
<dbReference type="Pfam" id="PF12937">
    <property type="entry name" value="F-box-like"/>
    <property type="match status" value="1"/>
</dbReference>
<gene>
    <name evidence="3" type="ORF">ONZ51_g4820</name>
</gene>
<dbReference type="Proteomes" id="UP001215151">
    <property type="component" value="Unassembled WGS sequence"/>
</dbReference>